<organism evidence="3 4">
    <name type="scientific">Halarcobacter ebronensis</name>
    <dbReference type="NCBI Taxonomy" id="1462615"/>
    <lineage>
        <taxon>Bacteria</taxon>
        <taxon>Pseudomonadati</taxon>
        <taxon>Campylobacterota</taxon>
        <taxon>Epsilonproteobacteria</taxon>
        <taxon>Campylobacterales</taxon>
        <taxon>Arcobacteraceae</taxon>
        <taxon>Halarcobacter</taxon>
    </lineage>
</organism>
<name>A0A4Q1AQX1_9BACT</name>
<dbReference type="EMBL" id="PDKK01000001">
    <property type="protein sequence ID" value="RXK08692.1"/>
    <property type="molecule type" value="Genomic_DNA"/>
</dbReference>
<evidence type="ECO:0000259" key="2">
    <source>
        <dbReference type="SMART" id="SM00867"/>
    </source>
</evidence>
<proteinExistence type="predicted"/>
<dbReference type="SUPFAM" id="SSF101874">
    <property type="entry name" value="YceI-like"/>
    <property type="match status" value="1"/>
</dbReference>
<dbReference type="InterPro" id="IPR007372">
    <property type="entry name" value="Lipid/polyisoprenoid-bd_YceI"/>
</dbReference>
<dbReference type="PANTHER" id="PTHR34406">
    <property type="entry name" value="PROTEIN YCEI"/>
    <property type="match status" value="1"/>
</dbReference>
<keyword evidence="4" id="KW-1185">Reference proteome</keyword>
<evidence type="ECO:0000256" key="1">
    <source>
        <dbReference type="SAM" id="SignalP"/>
    </source>
</evidence>
<reference evidence="3 4" key="1">
    <citation type="submission" date="2017-10" db="EMBL/GenBank/DDBJ databases">
        <title>Genomics of the genus Arcobacter.</title>
        <authorList>
            <person name="Perez-Cataluna A."/>
            <person name="Figueras M.J."/>
        </authorList>
    </citation>
    <scope>NUCLEOTIDE SEQUENCE [LARGE SCALE GENOMIC DNA]</scope>
    <source>
        <strain evidence="3 4">CECT 8441</strain>
    </source>
</reference>
<feature type="signal peptide" evidence="1">
    <location>
        <begin position="1"/>
        <end position="16"/>
    </location>
</feature>
<feature type="chain" id="PRO_5020900042" description="Lipid/polyisoprenoid-binding YceI-like domain-containing protein" evidence="1">
    <location>
        <begin position="17"/>
        <end position="173"/>
    </location>
</feature>
<dbReference type="SMART" id="SM00867">
    <property type="entry name" value="YceI"/>
    <property type="match status" value="1"/>
</dbReference>
<keyword evidence="1" id="KW-0732">Signal</keyword>
<protein>
    <recommendedName>
        <fullName evidence="2">Lipid/polyisoprenoid-binding YceI-like domain-containing protein</fullName>
    </recommendedName>
</protein>
<dbReference type="Proteomes" id="UP000289758">
    <property type="component" value="Unassembled WGS sequence"/>
</dbReference>
<gene>
    <name evidence="3" type="ORF">CRV07_00330</name>
</gene>
<dbReference type="InterPro" id="IPR036761">
    <property type="entry name" value="TTHA0802/YceI-like_sf"/>
</dbReference>
<evidence type="ECO:0000313" key="3">
    <source>
        <dbReference type="EMBL" id="RXK08692.1"/>
    </source>
</evidence>
<dbReference type="PANTHER" id="PTHR34406:SF1">
    <property type="entry name" value="PROTEIN YCEI"/>
    <property type="match status" value="1"/>
</dbReference>
<dbReference type="AlphaFoldDB" id="A0A4Q1AQX1"/>
<dbReference type="Gene3D" id="2.40.128.110">
    <property type="entry name" value="Lipid/polyisoprenoid-binding, YceI-like"/>
    <property type="match status" value="1"/>
</dbReference>
<comment type="caution">
    <text evidence="3">The sequence shown here is derived from an EMBL/GenBank/DDBJ whole genome shotgun (WGS) entry which is preliminary data.</text>
</comment>
<evidence type="ECO:0000313" key="4">
    <source>
        <dbReference type="Proteomes" id="UP000289758"/>
    </source>
</evidence>
<dbReference type="OrthoDB" id="5339432at2"/>
<sequence length="173" mass="19480">MYKLVLVCLLALFVNAKELTLVDGEINAHTEVFGDSTIDPKTEKIVAQVTKEDSLESINGNFEIEALSLISDNKDRDQHMYKVLNVVDSPKISFKINSVSKVEEGYKINGILNLNHVQRPISTDATINEVANLIKLSGNFSINLTDFNLEPPTMFFLTVRDQIDIKYSFNLKE</sequence>
<dbReference type="RefSeq" id="WP_129085865.1">
    <property type="nucleotide sequence ID" value="NZ_CP053836.1"/>
</dbReference>
<feature type="domain" description="Lipid/polyisoprenoid-binding YceI-like" evidence="2">
    <location>
        <begin position="18"/>
        <end position="172"/>
    </location>
</feature>
<accession>A0A4Q1AQX1</accession>
<dbReference type="Pfam" id="PF04264">
    <property type="entry name" value="YceI"/>
    <property type="match status" value="1"/>
</dbReference>